<dbReference type="Gene3D" id="3.50.30.10">
    <property type="entry name" value="Phosphohistidine domain"/>
    <property type="match status" value="1"/>
</dbReference>
<evidence type="ECO:0000313" key="5">
    <source>
        <dbReference type="EMBL" id="NKX53155.1"/>
    </source>
</evidence>
<evidence type="ECO:0000259" key="3">
    <source>
        <dbReference type="Pfam" id="PF00391"/>
    </source>
</evidence>
<dbReference type="EMBL" id="JAAZSQ010000001">
    <property type="protein sequence ID" value="NKX53155.1"/>
    <property type="molecule type" value="Genomic_DNA"/>
</dbReference>
<dbReference type="InterPro" id="IPR002192">
    <property type="entry name" value="PPDK_AMP/ATP-bd"/>
</dbReference>
<reference evidence="5 6" key="1">
    <citation type="submission" date="2020-04" db="EMBL/GenBank/DDBJ databases">
        <title>Arthrobacter sp. nov.</title>
        <authorList>
            <person name="Liu S."/>
        </authorList>
    </citation>
    <scope>NUCLEOTIDE SEQUENCE [LARGE SCALE GENOMIC DNA]</scope>
    <source>
        <strain evidence="5 6">E918</strain>
    </source>
</reference>
<feature type="domain" description="PEP-utilising enzyme mobile" evidence="3">
    <location>
        <begin position="810"/>
        <end position="880"/>
    </location>
</feature>
<dbReference type="InterPro" id="IPR008279">
    <property type="entry name" value="PEP-util_enz_mobile_dom"/>
</dbReference>
<dbReference type="RefSeq" id="WP_168484501.1">
    <property type="nucleotide sequence ID" value="NZ_JAAZSQ010000001.1"/>
</dbReference>
<evidence type="ECO:0000259" key="4">
    <source>
        <dbReference type="Pfam" id="PF01326"/>
    </source>
</evidence>
<dbReference type="PANTHER" id="PTHR43615">
    <property type="entry name" value="PHOSPHOENOLPYRUVATE SYNTHASE-RELATED"/>
    <property type="match status" value="1"/>
</dbReference>
<evidence type="ECO:0000313" key="6">
    <source>
        <dbReference type="Proteomes" id="UP000544090"/>
    </source>
</evidence>
<keyword evidence="5" id="KW-0670">Pyruvate</keyword>
<keyword evidence="6" id="KW-1185">Reference proteome</keyword>
<dbReference type="InterPro" id="IPR036637">
    <property type="entry name" value="Phosphohistidine_dom_sf"/>
</dbReference>
<keyword evidence="2" id="KW-0067">ATP-binding</keyword>
<dbReference type="Gene3D" id="3.30.470.20">
    <property type="entry name" value="ATP-grasp fold, B domain"/>
    <property type="match status" value="1"/>
</dbReference>
<gene>
    <name evidence="5" type="ORF">HGG74_01120</name>
</gene>
<dbReference type="GO" id="GO:0016301">
    <property type="term" value="F:kinase activity"/>
    <property type="evidence" value="ECO:0007669"/>
    <property type="project" value="InterPro"/>
</dbReference>
<evidence type="ECO:0000256" key="2">
    <source>
        <dbReference type="ARBA" id="ARBA00022840"/>
    </source>
</evidence>
<dbReference type="AlphaFoldDB" id="A0A7X6K360"/>
<evidence type="ECO:0000256" key="1">
    <source>
        <dbReference type="ARBA" id="ARBA00022741"/>
    </source>
</evidence>
<proteinExistence type="predicted"/>
<dbReference type="InterPro" id="IPR051549">
    <property type="entry name" value="PEP_Utilizing_Enz"/>
</dbReference>
<sequence length="888" mass="93086">MDAVRQDHLVVELARIGAGMLPEVGGKALNLGLLMAAGLPVPGGFCLTTAAYRIMAEAIGLEGPVEAAGQVDAADGPGLAEAAGRAREAVLAAVIPAEVAEAVREAYAELGPNLPVAVRSSATAEDLPDASFAGQQDTFLNVSGADAVLEAVRRCWASLWTDRAVAYRAAHGIGQHSVALAVVVQEMVPAAAAGVLFTANPLTGTRRQAVIDAVPGLGDAVVSGAVNPDHFVLDTASGRVLERTLGGRQGDGQEQGAARACISDAQLRELAALGAKAEEVFGCPQDLEWAAEQDGTIRLTQSRAITTLYPVPEAAVPAGGTRVYLCASLAQGLIRPFTPMGLAAITSMQDARTGWRIAEGGQRPFIDLTPVVRSRSGRRTMLRMFRVAEARSAALLQGLYEDPRFSVIRGSWSPNLLSGSDLKQVGLLLLRILEAAARPRAALSRIQALGHTLEQRLELSGPATPVQRLDFVERTMSTAFRTLVPAVLPAPATGFALLGLARWLLRGIAEPGELQTVLRGLPHNVTTEMDLQLWQLATNVRKDPESVRVLADESAAELSRRYRAGSLPAVLQDLLAGFLARYGHRAVAEIDLGMPRWSEDPAHLLGVVANYLRTTGAQPAPDVQFARAAGQAEEKVADLTSRARRHNRLRGAAVGWCLRRTRALAGLREQPKFYIILTFAALRRQLTAVGGTLAAEGRIAAAEDIYFLAPDEARVGLRGAELKDLVARRRRSYERELQRRYVPRLLLSDGTDVEAAAAASGAAATTAAGTAGATAPGAADRLVLAGSPASAGTVTGKARVILDPVGARLEPGEILVAPSTDPGWTPLFMTAGALVMEMGGAISHGAVVAREYGIPAVVGVPDATLQLATGQTITVDGAAGTVTAVPDG</sequence>
<dbReference type="InterPro" id="IPR013815">
    <property type="entry name" value="ATP_grasp_subdomain_1"/>
</dbReference>
<accession>A0A7X6K360</accession>
<dbReference type="PANTHER" id="PTHR43615:SF1">
    <property type="entry name" value="PPDK_N DOMAIN-CONTAINING PROTEIN"/>
    <property type="match status" value="1"/>
</dbReference>
<dbReference type="SUPFAM" id="SSF56059">
    <property type="entry name" value="Glutathione synthetase ATP-binding domain-like"/>
    <property type="match status" value="1"/>
</dbReference>
<dbReference type="Pfam" id="PF00391">
    <property type="entry name" value="PEP-utilizers"/>
    <property type="match status" value="1"/>
</dbReference>
<dbReference type="SUPFAM" id="SSF52009">
    <property type="entry name" value="Phosphohistidine domain"/>
    <property type="match status" value="1"/>
</dbReference>
<comment type="caution">
    <text evidence="5">The sequence shown here is derived from an EMBL/GenBank/DDBJ whole genome shotgun (WGS) entry which is preliminary data.</text>
</comment>
<dbReference type="Gene3D" id="3.30.1490.20">
    <property type="entry name" value="ATP-grasp fold, A domain"/>
    <property type="match status" value="1"/>
</dbReference>
<name>A0A7X6K360_9MICC</name>
<keyword evidence="1" id="KW-0547">Nucleotide-binding</keyword>
<protein>
    <submittedName>
        <fullName evidence="5">Phosphoenolpyruvate synthase</fullName>
    </submittedName>
</protein>
<dbReference type="Pfam" id="PF01326">
    <property type="entry name" value="PPDK_N"/>
    <property type="match status" value="1"/>
</dbReference>
<dbReference type="GO" id="GO:0005524">
    <property type="term" value="F:ATP binding"/>
    <property type="evidence" value="ECO:0007669"/>
    <property type="project" value="UniProtKB-KW"/>
</dbReference>
<dbReference type="FunFam" id="3.30.1490.20:FF:000010">
    <property type="entry name" value="Phosphoenolpyruvate synthase"/>
    <property type="match status" value="1"/>
</dbReference>
<dbReference type="Proteomes" id="UP000544090">
    <property type="component" value="Unassembled WGS sequence"/>
</dbReference>
<feature type="domain" description="Pyruvate phosphate dikinase AMP/ATP-binding" evidence="4">
    <location>
        <begin position="22"/>
        <end position="308"/>
    </location>
</feature>
<organism evidence="5 6">
    <name type="scientific">Arthrobacter mobilis</name>
    <dbReference type="NCBI Taxonomy" id="2724944"/>
    <lineage>
        <taxon>Bacteria</taxon>
        <taxon>Bacillati</taxon>
        <taxon>Actinomycetota</taxon>
        <taxon>Actinomycetes</taxon>
        <taxon>Micrococcales</taxon>
        <taxon>Micrococcaceae</taxon>
        <taxon>Arthrobacter</taxon>
    </lineage>
</organism>